<evidence type="ECO:0000256" key="11">
    <source>
        <dbReference type="ARBA" id="ARBA00030193"/>
    </source>
</evidence>
<gene>
    <name evidence="15" type="ORF">CTDIVETGP_1088</name>
</gene>
<dbReference type="GO" id="GO:0005829">
    <property type="term" value="C:cytosol"/>
    <property type="evidence" value="ECO:0007669"/>
    <property type="project" value="TreeGrafter"/>
</dbReference>
<dbReference type="Pfam" id="PF00809">
    <property type="entry name" value="Pterin_bind"/>
    <property type="match status" value="1"/>
</dbReference>
<evidence type="ECO:0000256" key="9">
    <source>
        <dbReference type="ARBA" id="ARBA00022842"/>
    </source>
</evidence>
<dbReference type="InterPro" id="IPR045031">
    <property type="entry name" value="DHP_synth-like"/>
</dbReference>
<dbReference type="InterPro" id="IPR006390">
    <property type="entry name" value="DHP_synth_dom"/>
</dbReference>
<dbReference type="GO" id="GO:0046872">
    <property type="term" value="F:metal ion binding"/>
    <property type="evidence" value="ECO:0007669"/>
    <property type="project" value="UniProtKB-KW"/>
</dbReference>
<comment type="cofactor">
    <cofactor evidence="2 13">
        <name>Mg(2+)</name>
        <dbReference type="ChEBI" id="CHEBI:18420"/>
    </cofactor>
</comment>
<dbReference type="GO" id="GO:0046654">
    <property type="term" value="P:tetrahydrofolate biosynthetic process"/>
    <property type="evidence" value="ECO:0007669"/>
    <property type="project" value="UniProtKB-UniPathway"/>
</dbReference>
<dbReference type="Gene3D" id="3.20.20.20">
    <property type="entry name" value="Dihydropteroate synthase-like"/>
    <property type="match status" value="1"/>
</dbReference>
<dbReference type="GO" id="GO:0046656">
    <property type="term" value="P:folic acid biosynthetic process"/>
    <property type="evidence" value="ECO:0007669"/>
    <property type="project" value="UniProtKB-KW"/>
</dbReference>
<dbReference type="InterPro" id="IPR000489">
    <property type="entry name" value="Pterin-binding_dom"/>
</dbReference>
<evidence type="ECO:0000256" key="10">
    <source>
        <dbReference type="ARBA" id="ARBA00022909"/>
    </source>
</evidence>
<dbReference type="PROSITE" id="PS00792">
    <property type="entry name" value="DHPS_1"/>
    <property type="match status" value="1"/>
</dbReference>
<comment type="function">
    <text evidence="12 13">Catalyzes the condensation of para-aminobenzoate (pABA) with 6-hydroxymethyl-7,8-dihydropterin diphosphate (DHPt-PP) to form 7,8-dihydropteroate (H2Pte), the immediate precursor of folate derivatives.</text>
</comment>
<evidence type="ECO:0000256" key="4">
    <source>
        <dbReference type="ARBA" id="ARBA00009503"/>
    </source>
</evidence>
<keyword evidence="16" id="KW-1185">Reference proteome</keyword>
<comment type="caution">
    <text evidence="15">The sequence shown here is derived from an EMBL/GenBank/DDBJ whole genome shotgun (WGS) entry which is preliminary data.</text>
</comment>
<dbReference type="PANTHER" id="PTHR20941:SF1">
    <property type="entry name" value="FOLIC ACID SYNTHESIS PROTEIN FOL1"/>
    <property type="match status" value="1"/>
</dbReference>
<evidence type="ECO:0000259" key="14">
    <source>
        <dbReference type="PROSITE" id="PS50972"/>
    </source>
</evidence>
<dbReference type="AlphaFoldDB" id="W6N3H6"/>
<keyword evidence="10 13" id="KW-0289">Folate biosynthesis</keyword>
<comment type="pathway">
    <text evidence="3 13">Cofactor biosynthesis; tetrahydrofolate biosynthesis; 7,8-dihydrofolate from 2-amino-4-hydroxy-6-hydroxymethyl-7,8-dihydropteridine diphosphate and 4-aminobenzoate: step 1/2.</text>
</comment>
<dbReference type="NCBIfam" id="TIGR01496">
    <property type="entry name" value="DHPS"/>
    <property type="match status" value="1"/>
</dbReference>
<dbReference type="GO" id="GO:0004156">
    <property type="term" value="F:dihydropteroate synthase activity"/>
    <property type="evidence" value="ECO:0007669"/>
    <property type="project" value="UniProtKB-EC"/>
</dbReference>
<dbReference type="UniPathway" id="UPA00077">
    <property type="reaction ID" value="UER00156"/>
</dbReference>
<keyword evidence="7 13" id="KW-0808">Transferase</keyword>
<sequence length="273" mass="30449">MKRKMKIGNKIFDIGSRTYVMGILNVTPDSFSDGGKFNSLDKAVYHAGEMIKNGVDIIDVGGESTRPNCTPIDKNEEIDRVMPIIEILKREFDIPISIDTYKSKVAECSIKAGADMINDVWGFKRDSNMVKIAAKYETPCCIMHNRNNNEYKNLIQDVLYDLRESIDIAINNGVKKENIIIDPGIGFAKNYKQNLEVMNKLESLTELGYPVLLGTSRKSMIGNALNLPVSERVEGTLATTAIGILKGCDFIRVHDVLENKRACLISDAIVRGR</sequence>
<reference evidence="15 16" key="1">
    <citation type="journal article" date="2015" name="Genome Announc.">
        <title>Draft Genome Sequence of Clostridium tyrobutyricum Strain DIVETGP, Isolated from Cow's Milk for Grana Padano Production.</title>
        <authorList>
            <person name="Soggiu A."/>
            <person name="Piras C."/>
            <person name="Gaiarsa S."/>
            <person name="Sassera D."/>
            <person name="Roncada P."/>
            <person name="Bendixen E."/>
            <person name="Brasca M."/>
            <person name="Bonizzi L."/>
        </authorList>
    </citation>
    <scope>NUCLEOTIDE SEQUENCE [LARGE SCALE GENOMIC DNA]</scope>
    <source>
        <strain evidence="15 16">DIVETGP</strain>
    </source>
</reference>
<dbReference type="EMBL" id="CBXI010000016">
    <property type="protein sequence ID" value="CDL91018.1"/>
    <property type="molecule type" value="Genomic_DNA"/>
</dbReference>
<dbReference type="PROSITE" id="PS00793">
    <property type="entry name" value="DHPS_2"/>
    <property type="match status" value="1"/>
</dbReference>
<evidence type="ECO:0000313" key="16">
    <source>
        <dbReference type="Proteomes" id="UP000019482"/>
    </source>
</evidence>
<dbReference type="CDD" id="cd00739">
    <property type="entry name" value="DHPS"/>
    <property type="match status" value="1"/>
</dbReference>
<accession>W6N3H6</accession>
<proteinExistence type="inferred from homology"/>
<feature type="domain" description="Pterin-binding" evidence="14">
    <location>
        <begin position="18"/>
        <end position="264"/>
    </location>
</feature>
<evidence type="ECO:0000256" key="7">
    <source>
        <dbReference type="ARBA" id="ARBA00022679"/>
    </source>
</evidence>
<evidence type="ECO:0000256" key="5">
    <source>
        <dbReference type="ARBA" id="ARBA00012458"/>
    </source>
</evidence>
<evidence type="ECO:0000313" key="15">
    <source>
        <dbReference type="EMBL" id="CDL91018.1"/>
    </source>
</evidence>
<dbReference type="EC" id="2.5.1.15" evidence="5 13"/>
<evidence type="ECO:0000256" key="12">
    <source>
        <dbReference type="ARBA" id="ARBA00053449"/>
    </source>
</evidence>
<comment type="similarity">
    <text evidence="4 13">Belongs to the DHPS family.</text>
</comment>
<protein>
    <recommendedName>
        <fullName evidence="6 13">Dihydropteroate synthase</fullName>
        <shortName evidence="13">DHPS</shortName>
        <ecNumber evidence="5 13">2.5.1.15</ecNumber>
    </recommendedName>
    <alternativeName>
        <fullName evidence="11 13">Dihydropteroate pyrophosphorylase</fullName>
    </alternativeName>
</protein>
<dbReference type="SUPFAM" id="SSF51717">
    <property type="entry name" value="Dihydropteroate synthetase-like"/>
    <property type="match status" value="1"/>
</dbReference>
<evidence type="ECO:0000256" key="6">
    <source>
        <dbReference type="ARBA" id="ARBA00016919"/>
    </source>
</evidence>
<name>W6N3H6_CLOTY</name>
<organism evidence="15 16">
    <name type="scientific">Clostridium tyrobutyricum DIVETGP</name>
    <dbReference type="NCBI Taxonomy" id="1408889"/>
    <lineage>
        <taxon>Bacteria</taxon>
        <taxon>Bacillati</taxon>
        <taxon>Bacillota</taxon>
        <taxon>Clostridia</taxon>
        <taxon>Eubacteriales</taxon>
        <taxon>Clostridiaceae</taxon>
        <taxon>Clostridium</taxon>
    </lineage>
</organism>
<dbReference type="Proteomes" id="UP000019482">
    <property type="component" value="Unassembled WGS sequence"/>
</dbReference>
<comment type="catalytic activity">
    <reaction evidence="1">
        <text>(7,8-dihydropterin-6-yl)methyl diphosphate + 4-aminobenzoate = 7,8-dihydropteroate + diphosphate</text>
        <dbReference type="Rhea" id="RHEA:19949"/>
        <dbReference type="ChEBI" id="CHEBI:17836"/>
        <dbReference type="ChEBI" id="CHEBI:17839"/>
        <dbReference type="ChEBI" id="CHEBI:33019"/>
        <dbReference type="ChEBI" id="CHEBI:72950"/>
        <dbReference type="EC" id="2.5.1.15"/>
    </reaction>
</comment>
<evidence type="ECO:0000256" key="2">
    <source>
        <dbReference type="ARBA" id="ARBA00001946"/>
    </source>
</evidence>
<keyword evidence="9 13" id="KW-0460">Magnesium</keyword>
<evidence type="ECO:0000256" key="8">
    <source>
        <dbReference type="ARBA" id="ARBA00022723"/>
    </source>
</evidence>
<dbReference type="InterPro" id="IPR011005">
    <property type="entry name" value="Dihydropteroate_synth-like_sf"/>
</dbReference>
<evidence type="ECO:0000256" key="13">
    <source>
        <dbReference type="RuleBase" id="RU361205"/>
    </source>
</evidence>
<dbReference type="FunFam" id="3.20.20.20:FF:000006">
    <property type="entry name" value="Dihydropteroate synthase"/>
    <property type="match status" value="1"/>
</dbReference>
<evidence type="ECO:0000256" key="1">
    <source>
        <dbReference type="ARBA" id="ARBA00000012"/>
    </source>
</evidence>
<dbReference type="PANTHER" id="PTHR20941">
    <property type="entry name" value="FOLATE SYNTHESIS PROTEINS"/>
    <property type="match status" value="1"/>
</dbReference>
<keyword evidence="8 13" id="KW-0479">Metal-binding</keyword>
<dbReference type="PROSITE" id="PS50972">
    <property type="entry name" value="PTERIN_BINDING"/>
    <property type="match status" value="1"/>
</dbReference>
<evidence type="ECO:0000256" key="3">
    <source>
        <dbReference type="ARBA" id="ARBA00004763"/>
    </source>
</evidence>